<dbReference type="OrthoDB" id="4382232at2"/>
<comment type="caution">
    <text evidence="4">The sequence shown here is derived from an EMBL/GenBank/DDBJ whole genome shotgun (WGS) entry which is preliminary data.</text>
</comment>
<dbReference type="Pfam" id="PF16640">
    <property type="entry name" value="Big_3_5"/>
    <property type="match status" value="1"/>
</dbReference>
<dbReference type="InterPro" id="IPR032109">
    <property type="entry name" value="Big_3_5"/>
</dbReference>
<accession>F1YG19</accession>
<feature type="region of interest" description="Disordered" evidence="1">
    <location>
        <begin position="375"/>
        <end position="418"/>
    </location>
</feature>
<dbReference type="GO" id="GO:0005975">
    <property type="term" value="P:carbohydrate metabolic process"/>
    <property type="evidence" value="ECO:0007669"/>
    <property type="project" value="UniProtKB-ARBA"/>
</dbReference>
<proteinExistence type="predicted"/>
<sequence>MSRFNRPAALALLTTGAAIVAGASGIGTAAADTMTPVTGSNDTVSFSRTVGGAAVNNGTVTVGDRITVTNRIDRKMAWLVYSVRDNHPTCLEAVPNTSVWTVSGGTYTNDPDGTGTKKPNEVTSGDGWVKIAASGGGSWQATPLIWRQDYTVTCAPGALNTGGLQWSTTNAFEKNNNRANVGPSITVVAPAPKATSSTAVSVTPAPKAGETSTVKAVVNVDGSGATGGTVEFFNNGTSLGTATVATGVATVTWKPSAGGAYSLKAVYSGTPTTNGSTGTISGTVAAADPLPEPGAPVLTVTGSPKVGVATTITVTSDAEQGSAVALTANGAAICSGLAIGAGGKATCQWTPSSAGAVELKAVVAGKSSIRNVVAEEAGGEEPGDPGNPGNPDPETPGDNGSSGSLGGLFGGLTDVFGS</sequence>
<dbReference type="Proteomes" id="UP000035065">
    <property type="component" value="Unassembled WGS sequence"/>
</dbReference>
<evidence type="ECO:0000259" key="3">
    <source>
        <dbReference type="Pfam" id="PF16640"/>
    </source>
</evidence>
<dbReference type="AlphaFoldDB" id="F1YG19"/>
<feature type="domain" description="Bacterial Ig-like" evidence="3">
    <location>
        <begin position="203"/>
        <end position="284"/>
    </location>
</feature>
<dbReference type="RefSeq" id="WP_009677980.1">
    <property type="nucleotide sequence ID" value="NZ_AEUD01000002.1"/>
</dbReference>
<evidence type="ECO:0000256" key="1">
    <source>
        <dbReference type="SAM" id="MobiDB-lite"/>
    </source>
</evidence>
<dbReference type="eggNOG" id="ENOG5030QQ7">
    <property type="taxonomic scope" value="Bacteria"/>
</dbReference>
<keyword evidence="5" id="KW-1185">Reference proteome</keyword>
<keyword evidence="2" id="KW-0732">Signal</keyword>
<feature type="signal peptide" evidence="2">
    <location>
        <begin position="1"/>
        <end position="23"/>
    </location>
</feature>
<dbReference type="STRING" id="644548.SCNU_03557"/>
<dbReference type="EMBL" id="AEUD01000002">
    <property type="protein sequence ID" value="EGD56596.1"/>
    <property type="molecule type" value="Genomic_DNA"/>
</dbReference>
<evidence type="ECO:0000313" key="5">
    <source>
        <dbReference type="Proteomes" id="UP000035065"/>
    </source>
</evidence>
<protein>
    <recommendedName>
        <fullName evidence="3">Bacterial Ig-like domain-containing protein</fullName>
    </recommendedName>
</protein>
<dbReference type="InterPro" id="IPR013783">
    <property type="entry name" value="Ig-like_fold"/>
</dbReference>
<reference evidence="4 5" key="1">
    <citation type="journal article" date="2011" name="J. Bacteriol.">
        <title>Draft Genome Sequence of Gordonia neofelifaecis NRRL B-59395, a Cholesterol-Degrading Actinomycete.</title>
        <authorList>
            <person name="Ge F."/>
            <person name="Li W."/>
            <person name="Chen G."/>
            <person name="Liu Y."/>
            <person name="Zhang G."/>
            <person name="Yong B."/>
            <person name="Wang Q."/>
            <person name="Wang N."/>
            <person name="Huang Z."/>
            <person name="Li W."/>
            <person name="Wang J."/>
            <person name="Wu C."/>
            <person name="Xie Q."/>
            <person name="Liu G."/>
        </authorList>
    </citation>
    <scope>NUCLEOTIDE SEQUENCE [LARGE SCALE GENOMIC DNA]</scope>
    <source>
        <strain evidence="4 5">NRRL B-59395</strain>
    </source>
</reference>
<organism evidence="4 5">
    <name type="scientific">Gordonia neofelifaecis NRRL B-59395</name>
    <dbReference type="NCBI Taxonomy" id="644548"/>
    <lineage>
        <taxon>Bacteria</taxon>
        <taxon>Bacillati</taxon>
        <taxon>Actinomycetota</taxon>
        <taxon>Actinomycetes</taxon>
        <taxon>Mycobacteriales</taxon>
        <taxon>Gordoniaceae</taxon>
        <taxon>Gordonia</taxon>
    </lineage>
</organism>
<dbReference type="Gene3D" id="2.60.40.10">
    <property type="entry name" value="Immunoglobulins"/>
    <property type="match status" value="1"/>
</dbReference>
<evidence type="ECO:0000313" key="4">
    <source>
        <dbReference type="EMBL" id="EGD56596.1"/>
    </source>
</evidence>
<gene>
    <name evidence="4" type="ORF">SCNU_03557</name>
</gene>
<name>F1YG19_9ACTN</name>
<feature type="chain" id="PRO_5038595016" description="Bacterial Ig-like domain-containing protein" evidence="2">
    <location>
        <begin position="24"/>
        <end position="418"/>
    </location>
</feature>
<evidence type="ECO:0000256" key="2">
    <source>
        <dbReference type="SAM" id="SignalP"/>
    </source>
</evidence>